<accession>A0ABY7C8Z9</accession>
<dbReference type="EMBL" id="CP110421">
    <property type="protein sequence ID" value="WAQ81484.1"/>
    <property type="molecule type" value="Genomic_DNA"/>
</dbReference>
<sequence length="197" mass="21920">MIPGDQALPIERLALLDLEHTDIVCTVNGNNLKSTRIFSLPNIPRKSARLAALDGRRHEPRSRDKEDAYDNIKVLDPITGLYGAVTPPNLQKRPTVKTLPESNKIICDLETYLNIACINKEDTITCARMKIKGISSWFQPDQTEAKLANNPNKTKVGGPVLLVVEEEDDSIPEVVVDLNQIQLMMSKIDTKAHLSQV</sequence>
<organism evidence="1 2">
    <name type="scientific">Puccinia triticina</name>
    <dbReference type="NCBI Taxonomy" id="208348"/>
    <lineage>
        <taxon>Eukaryota</taxon>
        <taxon>Fungi</taxon>
        <taxon>Dikarya</taxon>
        <taxon>Basidiomycota</taxon>
        <taxon>Pucciniomycotina</taxon>
        <taxon>Pucciniomycetes</taxon>
        <taxon>Pucciniales</taxon>
        <taxon>Pucciniaceae</taxon>
        <taxon>Puccinia</taxon>
    </lineage>
</organism>
<dbReference type="GeneID" id="77806788"/>
<keyword evidence="2" id="KW-1185">Reference proteome</keyword>
<evidence type="ECO:0000313" key="1">
    <source>
        <dbReference type="EMBL" id="WAQ81484.1"/>
    </source>
</evidence>
<proteinExistence type="predicted"/>
<name>A0ABY7C8Z9_9BASI</name>
<dbReference type="RefSeq" id="XP_053017039.1">
    <property type="nucleotide sequence ID" value="XM_053165893.1"/>
</dbReference>
<dbReference type="Proteomes" id="UP001164743">
    <property type="component" value="Chromosome 1A"/>
</dbReference>
<evidence type="ECO:0000313" key="2">
    <source>
        <dbReference type="Proteomes" id="UP001164743"/>
    </source>
</evidence>
<reference evidence="1" key="1">
    <citation type="submission" date="2022-10" db="EMBL/GenBank/DDBJ databases">
        <title>Puccinia triticina Genome sequencing and assembly.</title>
        <authorList>
            <person name="Li C."/>
        </authorList>
    </citation>
    <scope>NUCLEOTIDE SEQUENCE</scope>
    <source>
        <strain evidence="1">Pt15</strain>
    </source>
</reference>
<protein>
    <submittedName>
        <fullName evidence="1">Uncharacterized protein</fullName>
    </submittedName>
</protein>
<gene>
    <name evidence="1" type="ORF">PtA15_1A826</name>
</gene>